<evidence type="ECO:0000313" key="1">
    <source>
        <dbReference type="EMBL" id="MXP36481.1"/>
    </source>
</evidence>
<name>A0A6I4UHX3_9SPHN</name>
<accession>A0A6I4UHX3</accession>
<protein>
    <submittedName>
        <fullName evidence="2">Uncharacterized protein</fullName>
    </submittedName>
</protein>
<evidence type="ECO:0000313" key="4">
    <source>
        <dbReference type="EMBL" id="MXP36949.1"/>
    </source>
</evidence>
<dbReference type="PROSITE" id="PS51257">
    <property type="entry name" value="PROKAR_LIPOPROTEIN"/>
    <property type="match status" value="1"/>
</dbReference>
<comment type="caution">
    <text evidence="2">The sequence shown here is derived from an EMBL/GenBank/DDBJ whole genome shotgun (WGS) entry which is preliminary data.</text>
</comment>
<evidence type="ECO:0000313" key="5">
    <source>
        <dbReference type="Proteomes" id="UP000439914"/>
    </source>
</evidence>
<dbReference type="EMBL" id="WTYG01000009">
    <property type="protein sequence ID" value="MXP36909.1"/>
    <property type="molecule type" value="Genomic_DNA"/>
</dbReference>
<evidence type="ECO:0000313" key="3">
    <source>
        <dbReference type="EMBL" id="MXP36926.1"/>
    </source>
</evidence>
<dbReference type="EMBL" id="WTYG01000004">
    <property type="protein sequence ID" value="MXP36481.1"/>
    <property type="molecule type" value="Genomic_DNA"/>
</dbReference>
<proteinExistence type="predicted"/>
<dbReference type="Proteomes" id="UP000439914">
    <property type="component" value="Unassembled WGS sequence"/>
</dbReference>
<dbReference type="EMBL" id="WTYG01000009">
    <property type="protein sequence ID" value="MXP36926.1"/>
    <property type="molecule type" value="Genomic_DNA"/>
</dbReference>
<sequence>MSKAVFDTTKSGSASRAAPVVASCAAAACQIDLANGIFRHAARNRNWKSMLKRCAYRRRARSLDLAFERALDAVEKWIGEMKIR</sequence>
<dbReference type="RefSeq" id="WP_156494036.1">
    <property type="nucleotide sequence ID" value="NZ_JAINWE010000025.1"/>
</dbReference>
<organism evidence="2 5">
    <name type="scientific">Qipengyuania citrea</name>
    <dbReference type="NCBI Taxonomy" id="225971"/>
    <lineage>
        <taxon>Bacteria</taxon>
        <taxon>Pseudomonadati</taxon>
        <taxon>Pseudomonadota</taxon>
        <taxon>Alphaproteobacteria</taxon>
        <taxon>Sphingomonadales</taxon>
        <taxon>Erythrobacteraceae</taxon>
        <taxon>Qipengyuania</taxon>
    </lineage>
</organism>
<dbReference type="EMBL" id="WTYG01000011">
    <property type="protein sequence ID" value="MXP36949.1"/>
    <property type="molecule type" value="Genomic_DNA"/>
</dbReference>
<dbReference type="AlphaFoldDB" id="A0A6I4UHX3"/>
<gene>
    <name evidence="1" type="ORF">GRI55_11975</name>
    <name evidence="2" type="ORF">GRI55_14255</name>
    <name evidence="3" type="ORF">GRI55_14340</name>
    <name evidence="4" type="ORF">GRI55_14470</name>
</gene>
<reference evidence="2 5" key="1">
    <citation type="submission" date="2019-12" db="EMBL/GenBank/DDBJ databases">
        <title>Genomic-based taxomic classification of the family Erythrobacteraceae.</title>
        <authorList>
            <person name="Xu L."/>
        </authorList>
    </citation>
    <scope>NUCLEOTIDE SEQUENCE [LARGE SCALE GENOMIC DNA]</scope>
    <source>
        <strain evidence="2 5">CGMCC 1.8703</strain>
    </source>
</reference>
<evidence type="ECO:0000313" key="2">
    <source>
        <dbReference type="EMBL" id="MXP36909.1"/>
    </source>
</evidence>